<evidence type="ECO:0000256" key="3">
    <source>
        <dbReference type="ARBA" id="ARBA00022448"/>
    </source>
</evidence>
<comment type="function">
    <text evidence="8">Mediates influx of magnesium ions.</text>
</comment>
<keyword evidence="7 8" id="KW-0472">Membrane</keyword>
<evidence type="ECO:0000256" key="8">
    <source>
        <dbReference type="RuleBase" id="RU362010"/>
    </source>
</evidence>
<dbReference type="GO" id="GO:0015087">
    <property type="term" value="F:cobalt ion transmembrane transporter activity"/>
    <property type="evidence" value="ECO:0007669"/>
    <property type="project" value="UniProtKB-UniRule"/>
</dbReference>
<comment type="similarity">
    <text evidence="2 8">Belongs to the CorA metal ion transporter (MIT) (TC 1.A.35) family.</text>
</comment>
<dbReference type="GO" id="GO:0015095">
    <property type="term" value="F:magnesium ion transmembrane transporter activity"/>
    <property type="evidence" value="ECO:0007669"/>
    <property type="project" value="UniProtKB-UniRule"/>
</dbReference>
<evidence type="ECO:0000256" key="5">
    <source>
        <dbReference type="ARBA" id="ARBA00022692"/>
    </source>
</evidence>
<evidence type="ECO:0000256" key="2">
    <source>
        <dbReference type="ARBA" id="ARBA00009765"/>
    </source>
</evidence>
<dbReference type="CDD" id="cd12828">
    <property type="entry name" value="TmCorA-like_1"/>
    <property type="match status" value="1"/>
</dbReference>
<reference evidence="9" key="1">
    <citation type="submission" date="2020-07" db="EMBL/GenBank/DDBJ databases">
        <title>Huge and variable diversity of episymbiotic CPR bacteria and DPANN archaea in groundwater ecosystems.</title>
        <authorList>
            <person name="He C.Y."/>
            <person name="Keren R."/>
            <person name="Whittaker M."/>
            <person name="Farag I.F."/>
            <person name="Doudna J."/>
            <person name="Cate J.H.D."/>
            <person name="Banfield J.F."/>
        </authorList>
    </citation>
    <scope>NUCLEOTIDE SEQUENCE</scope>
    <source>
        <strain evidence="9">NC_groundwater_763_Ag_S-0.2um_68_21</strain>
    </source>
</reference>
<dbReference type="Gene3D" id="1.20.58.340">
    <property type="entry name" value="Magnesium transport protein CorA, transmembrane region"/>
    <property type="match status" value="2"/>
</dbReference>
<evidence type="ECO:0000256" key="7">
    <source>
        <dbReference type="ARBA" id="ARBA00023136"/>
    </source>
</evidence>
<gene>
    <name evidence="8 9" type="primary">corA</name>
    <name evidence="9" type="ORF">HYZ11_09805</name>
</gene>
<keyword evidence="3 8" id="KW-0813">Transport</keyword>
<dbReference type="InterPro" id="IPR045861">
    <property type="entry name" value="CorA_cytoplasmic_dom"/>
</dbReference>
<evidence type="ECO:0000313" key="9">
    <source>
        <dbReference type="EMBL" id="MBI3127886.1"/>
    </source>
</evidence>
<dbReference type="InterPro" id="IPR004488">
    <property type="entry name" value="Mg/Co-transport_prot_CorA"/>
</dbReference>
<proteinExistence type="inferred from homology"/>
<dbReference type="Gene3D" id="3.30.460.20">
    <property type="entry name" value="CorA soluble domain-like"/>
    <property type="match status" value="1"/>
</dbReference>
<keyword evidence="4 8" id="KW-1003">Cell membrane</keyword>
<feature type="transmembrane region" description="Helical" evidence="8">
    <location>
        <begin position="328"/>
        <end position="348"/>
    </location>
</feature>
<dbReference type="SUPFAM" id="SSF143865">
    <property type="entry name" value="CorA soluble domain-like"/>
    <property type="match status" value="1"/>
</dbReference>
<name>A0A932MQ94_UNCTE</name>
<comment type="caution">
    <text evidence="9">The sequence shown here is derived from an EMBL/GenBank/DDBJ whole genome shotgun (WGS) entry which is preliminary data.</text>
</comment>
<dbReference type="PANTHER" id="PTHR46494">
    <property type="entry name" value="CORA FAMILY METAL ION TRANSPORTER (EUROFUNG)"/>
    <property type="match status" value="1"/>
</dbReference>
<dbReference type="GO" id="GO:0050897">
    <property type="term" value="F:cobalt ion binding"/>
    <property type="evidence" value="ECO:0007669"/>
    <property type="project" value="TreeGrafter"/>
</dbReference>
<dbReference type="GO" id="GO:0000287">
    <property type="term" value="F:magnesium ion binding"/>
    <property type="evidence" value="ECO:0007669"/>
    <property type="project" value="TreeGrafter"/>
</dbReference>
<protein>
    <recommendedName>
        <fullName evidence="8">Magnesium transport protein CorA</fullName>
    </recommendedName>
</protein>
<dbReference type="NCBIfam" id="TIGR00383">
    <property type="entry name" value="corA"/>
    <property type="match status" value="1"/>
</dbReference>
<evidence type="ECO:0000313" key="10">
    <source>
        <dbReference type="Proteomes" id="UP000782312"/>
    </source>
</evidence>
<dbReference type="InterPro" id="IPR002523">
    <property type="entry name" value="MgTranspt_CorA/ZnTranspt_ZntB"/>
</dbReference>
<dbReference type="PANTHER" id="PTHR46494:SF1">
    <property type="entry name" value="CORA FAMILY METAL ION TRANSPORTER (EUROFUNG)"/>
    <property type="match status" value="1"/>
</dbReference>
<evidence type="ECO:0000256" key="6">
    <source>
        <dbReference type="ARBA" id="ARBA00022989"/>
    </source>
</evidence>
<accession>A0A932MQ94</accession>
<dbReference type="EMBL" id="JACPUR010000019">
    <property type="protein sequence ID" value="MBI3127886.1"/>
    <property type="molecule type" value="Genomic_DNA"/>
</dbReference>
<organism evidence="9 10">
    <name type="scientific">Tectimicrobiota bacterium</name>
    <dbReference type="NCBI Taxonomy" id="2528274"/>
    <lineage>
        <taxon>Bacteria</taxon>
        <taxon>Pseudomonadati</taxon>
        <taxon>Nitrospinota/Tectimicrobiota group</taxon>
        <taxon>Candidatus Tectimicrobiota</taxon>
    </lineage>
</organism>
<dbReference type="Pfam" id="PF01544">
    <property type="entry name" value="CorA"/>
    <property type="match status" value="1"/>
</dbReference>
<dbReference type="Proteomes" id="UP000782312">
    <property type="component" value="Unassembled WGS sequence"/>
</dbReference>
<feature type="transmembrane region" description="Helical" evidence="8">
    <location>
        <begin position="296"/>
        <end position="316"/>
    </location>
</feature>
<keyword evidence="6 8" id="KW-1133">Transmembrane helix</keyword>
<dbReference type="GO" id="GO:0005886">
    <property type="term" value="C:plasma membrane"/>
    <property type="evidence" value="ECO:0007669"/>
    <property type="project" value="UniProtKB-SubCell"/>
</dbReference>
<keyword evidence="8" id="KW-0460">Magnesium</keyword>
<keyword evidence="5 8" id="KW-0812">Transmembrane</keyword>
<evidence type="ECO:0000256" key="1">
    <source>
        <dbReference type="ARBA" id="ARBA00004651"/>
    </source>
</evidence>
<dbReference type="AlphaFoldDB" id="A0A932MQ94"/>
<dbReference type="FunFam" id="1.20.58.340:FF:000012">
    <property type="entry name" value="Magnesium transport protein CorA"/>
    <property type="match status" value="1"/>
</dbReference>
<dbReference type="SUPFAM" id="SSF144083">
    <property type="entry name" value="Magnesium transport protein CorA, transmembrane region"/>
    <property type="match status" value="1"/>
</dbReference>
<comment type="subcellular location">
    <subcellularLocation>
        <location evidence="1">Cell membrane</location>
        <topology evidence="1">Multi-pass membrane protein</topology>
    </subcellularLocation>
    <subcellularLocation>
        <location evidence="8">Membrane</location>
        <topology evidence="8">Multi-pass membrane protein</topology>
    </subcellularLocation>
</comment>
<dbReference type="InterPro" id="IPR045863">
    <property type="entry name" value="CorA_TM1_TM2"/>
</dbReference>
<sequence>MTIFPKGTRRKAGLAPGTLIQMAEKKTERTAVRALDYSRDALDEREVLDPSEWRAFKESPAMTWIRVEGIHETEVLRQLGDVFGIHSLVLEDILHTDQRPKVEDYDEYLYVVLKVLLYNGEDKRVTVEQLSIVLGRNFVITFEEKDRGLFNPIIKRIRESKGRFRNRGVDYLFYALVDVAVDHYFVVLERLGEDIEEIEEEVIESPTPEVMQRIFDARMNMLILRRALFPLRDLTNLLVRDDFPQIGEEIKVYLRDVYDHAVQLIETVEVSRDMVQNMADLYLSVINNRMNEVMKVLTLIATIFIPLTFIASIYGMNFKYMPELEWPGAYHAVLAAMAGIGLFMLGYFKRRGWF</sequence>
<keyword evidence="8" id="KW-0406">Ion transport</keyword>
<evidence type="ECO:0000256" key="4">
    <source>
        <dbReference type="ARBA" id="ARBA00022475"/>
    </source>
</evidence>